<evidence type="ECO:0000256" key="18">
    <source>
        <dbReference type="PIRSR" id="PIRSR600829-4"/>
    </source>
</evidence>
<keyword evidence="7 17" id="KW-0547">Nucleotide-binding</keyword>
<dbReference type="AlphaFoldDB" id="A0A1B1Y4H4"/>
<sequence>MEQKKQNFVINRIESLKYAFIGAVYLIKTENAIKVHCVSTILLSLLGYFTNITRTEWMLQFLAIGLVISVEALNTSIEKIADFIQPDFDKKIGTIKDVSAGAVLFAGLFGAVIVAFIYIPKLMLFLSQ</sequence>
<evidence type="ECO:0000256" key="16">
    <source>
        <dbReference type="PIRSR" id="PIRSR600829-2"/>
    </source>
</evidence>
<evidence type="ECO:0000256" key="2">
    <source>
        <dbReference type="ARBA" id="ARBA00005967"/>
    </source>
</evidence>
<evidence type="ECO:0000256" key="6">
    <source>
        <dbReference type="ARBA" id="ARBA00022692"/>
    </source>
</evidence>
<dbReference type="GO" id="GO:0008654">
    <property type="term" value="P:phospholipid biosynthetic process"/>
    <property type="evidence" value="ECO:0007669"/>
    <property type="project" value="UniProtKB-KW"/>
</dbReference>
<evidence type="ECO:0000256" key="9">
    <source>
        <dbReference type="ARBA" id="ARBA00022840"/>
    </source>
</evidence>
<gene>
    <name evidence="20" type="ORF">AXE80_05005</name>
</gene>
<evidence type="ECO:0000256" key="17">
    <source>
        <dbReference type="PIRSR" id="PIRSR600829-3"/>
    </source>
</evidence>
<evidence type="ECO:0000256" key="1">
    <source>
        <dbReference type="ARBA" id="ARBA00004651"/>
    </source>
</evidence>
<dbReference type="OrthoDB" id="1493837at2"/>
<feature type="binding site" evidence="17">
    <location>
        <position position="30"/>
    </location>
    <ligand>
        <name>ATP</name>
        <dbReference type="ChEBI" id="CHEBI:30616"/>
    </ligand>
</feature>
<dbReference type="Gene3D" id="1.10.287.3610">
    <property type="match status" value="1"/>
</dbReference>
<keyword evidence="12 19" id="KW-0472">Membrane</keyword>
<evidence type="ECO:0000256" key="10">
    <source>
        <dbReference type="ARBA" id="ARBA00022989"/>
    </source>
</evidence>
<keyword evidence="5" id="KW-0808">Transferase</keyword>
<evidence type="ECO:0000256" key="15">
    <source>
        <dbReference type="PIRSR" id="PIRSR600829-1"/>
    </source>
</evidence>
<evidence type="ECO:0000256" key="13">
    <source>
        <dbReference type="ARBA" id="ARBA00023209"/>
    </source>
</evidence>
<proteinExistence type="inferred from homology"/>
<evidence type="ECO:0000256" key="4">
    <source>
        <dbReference type="ARBA" id="ARBA00022516"/>
    </source>
</evidence>
<dbReference type="EMBL" id="CP014224">
    <property type="protein sequence ID" value="ANW95672.1"/>
    <property type="molecule type" value="Genomic_DNA"/>
</dbReference>
<name>A0A1B1Y4H4_9FLAO</name>
<dbReference type="PANTHER" id="PTHR34299:SF1">
    <property type="entry name" value="DIACYLGLYCEROL KINASE"/>
    <property type="match status" value="1"/>
</dbReference>
<evidence type="ECO:0000313" key="20">
    <source>
        <dbReference type="EMBL" id="ANW95672.1"/>
    </source>
</evidence>
<evidence type="ECO:0000256" key="12">
    <source>
        <dbReference type="ARBA" id="ARBA00023136"/>
    </source>
</evidence>
<evidence type="ECO:0000256" key="7">
    <source>
        <dbReference type="ARBA" id="ARBA00022741"/>
    </source>
</evidence>
<protein>
    <submittedName>
        <fullName evidence="20">Diacylglycerol kinase</fullName>
    </submittedName>
</protein>
<feature type="transmembrane region" description="Helical" evidence="19">
    <location>
        <begin position="57"/>
        <end position="77"/>
    </location>
</feature>
<evidence type="ECO:0000256" key="14">
    <source>
        <dbReference type="ARBA" id="ARBA00023264"/>
    </source>
</evidence>
<keyword evidence="6 19" id="KW-0812">Transmembrane</keyword>
<evidence type="ECO:0000313" key="21">
    <source>
        <dbReference type="Proteomes" id="UP000092967"/>
    </source>
</evidence>
<keyword evidence="11" id="KW-0443">Lipid metabolism</keyword>
<keyword evidence="18" id="KW-0460">Magnesium</keyword>
<keyword evidence="8 20" id="KW-0418">Kinase</keyword>
<dbReference type="CDD" id="cd14265">
    <property type="entry name" value="UDPK_IM_like"/>
    <property type="match status" value="1"/>
</dbReference>
<dbReference type="GO" id="GO:0016301">
    <property type="term" value="F:kinase activity"/>
    <property type="evidence" value="ECO:0007669"/>
    <property type="project" value="UniProtKB-KW"/>
</dbReference>
<dbReference type="InterPro" id="IPR033717">
    <property type="entry name" value="UDPK"/>
</dbReference>
<evidence type="ECO:0000256" key="19">
    <source>
        <dbReference type="SAM" id="Phobius"/>
    </source>
</evidence>
<feature type="binding site" evidence="17">
    <location>
        <begin position="96"/>
        <end position="97"/>
    </location>
    <ligand>
        <name>ATP</name>
        <dbReference type="ChEBI" id="CHEBI:30616"/>
    </ligand>
</feature>
<dbReference type="GO" id="GO:0005524">
    <property type="term" value="F:ATP binding"/>
    <property type="evidence" value="ECO:0007669"/>
    <property type="project" value="UniProtKB-KW"/>
</dbReference>
<reference evidence="20 21" key="1">
    <citation type="submission" date="2016-02" db="EMBL/GenBank/DDBJ databases">
        <authorList>
            <person name="Wen L."/>
            <person name="He K."/>
            <person name="Yang H."/>
        </authorList>
    </citation>
    <scope>NUCLEOTIDE SEQUENCE [LARGE SCALE GENOMIC DNA]</scope>
    <source>
        <strain evidence="20 21">CZ1127</strain>
    </source>
</reference>
<feature type="active site" description="Proton acceptor" evidence="15">
    <location>
        <position position="71"/>
    </location>
</feature>
<keyword evidence="13" id="KW-0594">Phospholipid biosynthesis</keyword>
<dbReference type="InterPro" id="IPR000829">
    <property type="entry name" value="DAGK"/>
</dbReference>
<feature type="binding site" evidence="18">
    <location>
        <position position="30"/>
    </location>
    <ligand>
        <name>a divalent metal cation</name>
        <dbReference type="ChEBI" id="CHEBI:60240"/>
    </ligand>
</feature>
<comment type="similarity">
    <text evidence="2">Belongs to the bacterial diacylglycerol kinase family.</text>
</comment>
<organism evidence="20 21">
    <name type="scientific">Wenyingzhuangia fucanilytica</name>
    <dbReference type="NCBI Taxonomy" id="1790137"/>
    <lineage>
        <taxon>Bacteria</taxon>
        <taxon>Pseudomonadati</taxon>
        <taxon>Bacteroidota</taxon>
        <taxon>Flavobacteriia</taxon>
        <taxon>Flavobacteriales</taxon>
        <taxon>Flavobacteriaceae</taxon>
        <taxon>Wenyingzhuangia</taxon>
    </lineage>
</organism>
<dbReference type="InterPro" id="IPR036945">
    <property type="entry name" value="DAGK_sf"/>
</dbReference>
<keyword evidence="4" id="KW-0444">Lipid biosynthesis</keyword>
<feature type="binding site" evidence="17">
    <location>
        <position position="18"/>
    </location>
    <ligand>
        <name>ATP</name>
        <dbReference type="ChEBI" id="CHEBI:30616"/>
    </ligand>
</feature>
<feature type="transmembrane region" description="Helical" evidence="19">
    <location>
        <begin position="98"/>
        <end position="119"/>
    </location>
</feature>
<accession>A0A1B1Y4H4</accession>
<dbReference type="Proteomes" id="UP000092967">
    <property type="component" value="Chromosome"/>
</dbReference>
<evidence type="ECO:0000256" key="11">
    <source>
        <dbReference type="ARBA" id="ARBA00023098"/>
    </source>
</evidence>
<dbReference type="STRING" id="1790137.AXE80_05005"/>
<evidence type="ECO:0000256" key="8">
    <source>
        <dbReference type="ARBA" id="ARBA00022777"/>
    </source>
</evidence>
<keyword evidence="14" id="KW-1208">Phospholipid metabolism</keyword>
<dbReference type="GO" id="GO:0005886">
    <property type="term" value="C:plasma membrane"/>
    <property type="evidence" value="ECO:0007669"/>
    <property type="project" value="UniProtKB-SubCell"/>
</dbReference>
<keyword evidence="9 17" id="KW-0067">ATP-binding</keyword>
<dbReference type="GO" id="GO:0046872">
    <property type="term" value="F:metal ion binding"/>
    <property type="evidence" value="ECO:0007669"/>
    <property type="project" value="UniProtKB-KW"/>
</dbReference>
<evidence type="ECO:0000256" key="3">
    <source>
        <dbReference type="ARBA" id="ARBA00022475"/>
    </source>
</evidence>
<feature type="binding site" evidence="17">
    <location>
        <position position="78"/>
    </location>
    <ligand>
        <name>ATP</name>
        <dbReference type="ChEBI" id="CHEBI:30616"/>
    </ligand>
</feature>
<evidence type="ECO:0000256" key="5">
    <source>
        <dbReference type="ARBA" id="ARBA00022679"/>
    </source>
</evidence>
<comment type="cofactor">
    <cofactor evidence="18">
        <name>Mg(2+)</name>
        <dbReference type="ChEBI" id="CHEBI:18420"/>
    </cofactor>
    <text evidence="18">Mn(2+), Zn(2+), Cd(2+) and Co(2+) support activity to lesser extents.</text>
</comment>
<keyword evidence="3" id="KW-1003">Cell membrane</keyword>
<comment type="subcellular location">
    <subcellularLocation>
        <location evidence="1">Cell membrane</location>
        <topology evidence="1">Multi-pass membrane protein</topology>
    </subcellularLocation>
</comment>
<keyword evidence="10 19" id="KW-1133">Transmembrane helix</keyword>
<dbReference type="PANTHER" id="PTHR34299">
    <property type="entry name" value="DIACYLGLYCEROL KINASE"/>
    <property type="match status" value="1"/>
</dbReference>
<keyword evidence="18" id="KW-0479">Metal-binding</keyword>
<keyword evidence="21" id="KW-1185">Reference proteome</keyword>
<feature type="binding site" evidence="18">
    <location>
        <position position="78"/>
    </location>
    <ligand>
        <name>a divalent metal cation</name>
        <dbReference type="ChEBI" id="CHEBI:60240"/>
    </ligand>
</feature>
<feature type="binding site" evidence="16">
    <location>
        <position position="71"/>
    </location>
    <ligand>
        <name>substrate</name>
    </ligand>
</feature>
<dbReference type="KEGG" id="wfu:AXE80_05005"/>
<dbReference type="Pfam" id="PF01219">
    <property type="entry name" value="DAGK_prokar"/>
    <property type="match status" value="1"/>
</dbReference>